<feature type="compositionally biased region" description="Basic and acidic residues" evidence="1">
    <location>
        <begin position="469"/>
        <end position="484"/>
    </location>
</feature>
<dbReference type="AlphaFoldDB" id="A0A8J6A165"/>
<reference evidence="2" key="1">
    <citation type="journal article" date="2021" name="Evol. Appl.">
        <title>The genome of the Pyrenean desman and the effects of bottlenecks and inbreeding on the genomic landscape of an endangered species.</title>
        <authorList>
            <person name="Escoda L."/>
            <person name="Castresana J."/>
        </authorList>
    </citation>
    <scope>NUCLEOTIDE SEQUENCE</scope>
    <source>
        <strain evidence="2">IBE-C5619</strain>
    </source>
</reference>
<evidence type="ECO:0000313" key="3">
    <source>
        <dbReference type="Proteomes" id="UP000700334"/>
    </source>
</evidence>
<sequence length="657" mass="71334">DSLDSSQSEDCFPAASRRIETLRGGLLARVGKHGADAFLCALPDCTSATGPNLRRGTQRGLAWGARSWALWDTTQEELALCLWEMTRLLCWRRTARGLLLQWLWFSTSACADLSTLPLALEDPLMALCSVDLLQSSCLPRNSCHLLTASRDGTTGQRFHLPAGGVTLWPVPCDGKQRTVSSRPVGVSVWDLLSLPRSAPWRRKGRAGPAAARAPACAHLRMPTLECAQHRRHRSHHLTPVTRVVACALPSSIESVHLSLPPRPWRLTGYRDSCLDKLMRPCLVGFLLASHLELHELLQLFCRGVSCALPLPCASPHLNTSWSCRGFSAALASGPLLAGCDLVTQRLCARCPQLRDGQGPGLQELRLDVLTQMSRLAASAAAVAQGTALFPAARCTALLRRTQTPFLAASIQLSRAVASSSERDEGDTSTTATSLGMAKVPSQMAGTWHEGFSRDGVPAVRASRQQGAAERQERSTEEPRSEPRGAARTHQPALRSRISHRQAAGSGRLRVPSSQVQAEPGGAMASPSGSPEDSGKLRGRDGRQRREEEDAPPEEKRLRLGLEGGSAEEEEGGDAPRLGREDTGTQTGGAGRGQREQRQPHRLLAEELRQYRSVDTEAHSSFSWPWALLRGRDRGWARLPLCLPVRAGACSFWHVASP</sequence>
<dbReference type="Proteomes" id="UP000700334">
    <property type="component" value="Unassembled WGS sequence"/>
</dbReference>
<evidence type="ECO:0000256" key="1">
    <source>
        <dbReference type="SAM" id="MobiDB-lite"/>
    </source>
</evidence>
<proteinExistence type="predicted"/>
<feature type="region of interest" description="Disordered" evidence="1">
    <location>
        <begin position="416"/>
        <end position="438"/>
    </location>
</feature>
<feature type="non-terminal residue" evidence="2">
    <location>
        <position position="1"/>
    </location>
</feature>
<accession>A0A8J6A165</accession>
<comment type="caution">
    <text evidence="2">The sequence shown here is derived from an EMBL/GenBank/DDBJ whole genome shotgun (WGS) entry which is preliminary data.</text>
</comment>
<feature type="compositionally biased region" description="Basic and acidic residues" evidence="1">
    <location>
        <begin position="532"/>
        <end position="559"/>
    </location>
</feature>
<feature type="region of interest" description="Disordered" evidence="1">
    <location>
        <begin position="459"/>
        <end position="600"/>
    </location>
</feature>
<keyword evidence="3" id="KW-1185">Reference proteome</keyword>
<evidence type="ECO:0000313" key="2">
    <source>
        <dbReference type="EMBL" id="KAG8513431.1"/>
    </source>
</evidence>
<dbReference type="OrthoDB" id="9049576at2759"/>
<dbReference type="EMBL" id="JAGFMF010011768">
    <property type="protein sequence ID" value="KAG8513431.1"/>
    <property type="molecule type" value="Genomic_DNA"/>
</dbReference>
<gene>
    <name evidence="2" type="ORF">J0S82_012742</name>
</gene>
<name>A0A8J6A165_GALPY</name>
<protein>
    <submittedName>
        <fullName evidence="2">Uncharacterized protein</fullName>
    </submittedName>
</protein>
<organism evidence="2 3">
    <name type="scientific">Galemys pyrenaicus</name>
    <name type="common">Iberian desman</name>
    <name type="synonym">Pyrenean desman</name>
    <dbReference type="NCBI Taxonomy" id="202257"/>
    <lineage>
        <taxon>Eukaryota</taxon>
        <taxon>Metazoa</taxon>
        <taxon>Chordata</taxon>
        <taxon>Craniata</taxon>
        <taxon>Vertebrata</taxon>
        <taxon>Euteleostomi</taxon>
        <taxon>Mammalia</taxon>
        <taxon>Eutheria</taxon>
        <taxon>Laurasiatheria</taxon>
        <taxon>Eulipotyphla</taxon>
        <taxon>Talpidae</taxon>
        <taxon>Galemys</taxon>
    </lineage>
</organism>